<keyword evidence="2" id="KW-0548">Nucleotidyltransferase</keyword>
<evidence type="ECO:0000256" key="1">
    <source>
        <dbReference type="ARBA" id="ARBA00022679"/>
    </source>
</evidence>
<evidence type="ECO:0000256" key="7">
    <source>
        <dbReference type="SAM" id="MobiDB-lite"/>
    </source>
</evidence>
<sequence>MSKRQFPFATNNQIVDSTTGQGMLSFLDTFSKYHQIPMSPADEEKTAFITPHGLYCYRRHRGQSGSSQGSHRNTTAQNKKELQRLTGKLVALGRFIARFTDELRPFFLAIRKAGTSGWMDNCQNAFENIKHSYVAAHPEQLISKEKLYMYLTVSEWAISAVLFRCPSPKEQKPIYYVSRALANVETRYSKMELTALALRSAAQKLRPYFQAHPVVVLTDQPLRNILHKPDLTGRMLQWAIELSDLPTQESSEKEWWTLRVDGASRSSGSGVGLLLQSPTGEHLEQAIRLGFPASNNEANMRSSYPDWTSLWPIRLQAPGTPYNDSPSGQSKKSRTENGRADALAGIAASLPSKKPYCCLYMCKPTLLSQKPPLATPLRQPSRRPRMDEQHYRIPPDRHFARRSQTGTQVRVQAARFT</sequence>
<dbReference type="InterPro" id="IPR043502">
    <property type="entry name" value="DNA/RNA_pol_sf"/>
</dbReference>
<dbReference type="InterPro" id="IPR041373">
    <property type="entry name" value="RT_RNaseH"/>
</dbReference>
<dbReference type="PANTHER" id="PTHR48475">
    <property type="entry name" value="RIBONUCLEASE H"/>
    <property type="match status" value="1"/>
</dbReference>
<feature type="region of interest" description="Disordered" evidence="7">
    <location>
        <begin position="318"/>
        <end position="338"/>
    </location>
</feature>
<dbReference type="SUPFAM" id="SSF56672">
    <property type="entry name" value="DNA/RNA polymerases"/>
    <property type="match status" value="1"/>
</dbReference>
<evidence type="ECO:0000256" key="2">
    <source>
        <dbReference type="ARBA" id="ARBA00022695"/>
    </source>
</evidence>
<evidence type="ECO:0000256" key="5">
    <source>
        <dbReference type="ARBA" id="ARBA00022801"/>
    </source>
</evidence>
<dbReference type="Proteomes" id="UP000288805">
    <property type="component" value="Unassembled WGS sequence"/>
</dbReference>
<feature type="region of interest" description="Disordered" evidence="7">
    <location>
        <begin position="60"/>
        <end position="80"/>
    </location>
</feature>
<dbReference type="Gene3D" id="3.10.10.10">
    <property type="entry name" value="HIV Type 1 Reverse Transcriptase, subunit A, domain 1"/>
    <property type="match status" value="1"/>
</dbReference>
<reference evidence="9 10" key="1">
    <citation type="journal article" date="2018" name="PLoS Genet.">
        <title>Population sequencing reveals clonal diversity and ancestral inbreeding in the grapevine cultivar Chardonnay.</title>
        <authorList>
            <person name="Roach M.J."/>
            <person name="Johnson D.L."/>
            <person name="Bohlmann J."/>
            <person name="van Vuuren H.J."/>
            <person name="Jones S.J."/>
            <person name="Pretorius I.S."/>
            <person name="Schmidt S.A."/>
            <person name="Borneman A.R."/>
        </authorList>
    </citation>
    <scope>NUCLEOTIDE SEQUENCE [LARGE SCALE GENOMIC DNA]</scope>
    <source>
        <strain evidence="10">cv. Chardonnay</strain>
        <tissue evidence="9">Leaf</tissue>
    </source>
</reference>
<dbReference type="GO" id="GO:0004519">
    <property type="term" value="F:endonuclease activity"/>
    <property type="evidence" value="ECO:0007669"/>
    <property type="project" value="UniProtKB-KW"/>
</dbReference>
<keyword evidence="6" id="KW-0695">RNA-directed DNA polymerase</keyword>
<evidence type="ECO:0000256" key="6">
    <source>
        <dbReference type="ARBA" id="ARBA00022918"/>
    </source>
</evidence>
<keyword evidence="1" id="KW-0808">Transferase</keyword>
<dbReference type="Pfam" id="PF17917">
    <property type="entry name" value="RT_RNaseH"/>
    <property type="match status" value="1"/>
</dbReference>
<evidence type="ECO:0000259" key="8">
    <source>
        <dbReference type="Pfam" id="PF17917"/>
    </source>
</evidence>
<dbReference type="GO" id="GO:0003964">
    <property type="term" value="F:RNA-directed DNA polymerase activity"/>
    <property type="evidence" value="ECO:0007669"/>
    <property type="project" value="UniProtKB-KW"/>
</dbReference>
<feature type="compositionally biased region" description="Low complexity" evidence="7">
    <location>
        <begin position="63"/>
        <end position="72"/>
    </location>
</feature>
<feature type="domain" description="Reverse transcriptase RNase H-like" evidence="8">
    <location>
        <begin position="145"/>
        <end position="244"/>
    </location>
</feature>
<name>A0A438BU86_VITVI</name>
<dbReference type="EMBL" id="QGNW01002616">
    <property type="protein sequence ID" value="RVW14561.1"/>
    <property type="molecule type" value="Genomic_DNA"/>
</dbReference>
<proteinExistence type="predicted"/>
<gene>
    <name evidence="9" type="ORF">CK203_083886</name>
</gene>
<protein>
    <recommendedName>
        <fullName evidence="8">Reverse transcriptase RNase H-like domain-containing protein</fullName>
    </recommendedName>
</protein>
<keyword evidence="4" id="KW-0255">Endonuclease</keyword>
<dbReference type="Gene3D" id="3.30.70.270">
    <property type="match status" value="1"/>
</dbReference>
<dbReference type="GO" id="GO:0016787">
    <property type="term" value="F:hydrolase activity"/>
    <property type="evidence" value="ECO:0007669"/>
    <property type="project" value="UniProtKB-KW"/>
</dbReference>
<evidence type="ECO:0000256" key="3">
    <source>
        <dbReference type="ARBA" id="ARBA00022722"/>
    </source>
</evidence>
<dbReference type="AlphaFoldDB" id="A0A438BU86"/>
<evidence type="ECO:0000313" key="9">
    <source>
        <dbReference type="EMBL" id="RVW14561.1"/>
    </source>
</evidence>
<keyword evidence="3" id="KW-0540">Nuclease</keyword>
<dbReference type="PANTHER" id="PTHR48475:SF2">
    <property type="entry name" value="RIBONUCLEASE H"/>
    <property type="match status" value="1"/>
</dbReference>
<keyword evidence="5" id="KW-0378">Hydrolase</keyword>
<evidence type="ECO:0000256" key="4">
    <source>
        <dbReference type="ARBA" id="ARBA00022759"/>
    </source>
</evidence>
<organism evidence="9 10">
    <name type="scientific">Vitis vinifera</name>
    <name type="common">Grape</name>
    <dbReference type="NCBI Taxonomy" id="29760"/>
    <lineage>
        <taxon>Eukaryota</taxon>
        <taxon>Viridiplantae</taxon>
        <taxon>Streptophyta</taxon>
        <taxon>Embryophyta</taxon>
        <taxon>Tracheophyta</taxon>
        <taxon>Spermatophyta</taxon>
        <taxon>Magnoliopsida</taxon>
        <taxon>eudicotyledons</taxon>
        <taxon>Gunneridae</taxon>
        <taxon>Pentapetalae</taxon>
        <taxon>rosids</taxon>
        <taxon>Vitales</taxon>
        <taxon>Vitaceae</taxon>
        <taxon>Viteae</taxon>
        <taxon>Vitis</taxon>
    </lineage>
</organism>
<evidence type="ECO:0000313" key="10">
    <source>
        <dbReference type="Proteomes" id="UP000288805"/>
    </source>
</evidence>
<accession>A0A438BU86</accession>
<dbReference type="InterPro" id="IPR043128">
    <property type="entry name" value="Rev_trsase/Diguanyl_cyclase"/>
</dbReference>
<comment type="caution">
    <text evidence="9">The sequence shown here is derived from an EMBL/GenBank/DDBJ whole genome shotgun (WGS) entry which is preliminary data.</text>
</comment>